<feature type="region of interest" description="Disordered" evidence="12">
    <location>
        <begin position="561"/>
        <end position="591"/>
    </location>
</feature>
<feature type="region of interest" description="Disordered" evidence="12">
    <location>
        <begin position="865"/>
        <end position="886"/>
    </location>
</feature>
<feature type="region of interest" description="Disordered" evidence="12">
    <location>
        <begin position="720"/>
        <end position="769"/>
    </location>
</feature>
<reference evidence="14" key="1">
    <citation type="submission" date="2025-08" db="UniProtKB">
        <authorList>
            <consortium name="Ensembl"/>
        </authorList>
    </citation>
    <scope>IDENTIFICATION</scope>
</reference>
<dbReference type="InterPro" id="IPR036961">
    <property type="entry name" value="Kinesin_motor_dom_sf"/>
</dbReference>
<feature type="compositionally biased region" description="Gly residues" evidence="12">
    <location>
        <begin position="59"/>
        <end position="75"/>
    </location>
</feature>
<keyword evidence="6" id="KW-0175">Coiled coil</keyword>
<sequence length="1448" mass="161532">MAWSPVWRHILENKSMPSGGCFRLSRPGPSARAPPAQSAGRLCDAARLAPPPPRAPTGGVAGEGRAGFGGGGPDDGIGARRTGDRSLTAWPGTALAPRQGPEQSSLSMGLEAQRLPGPEEAPVRVALRVRPLLPKELLHGHQSCLQVEPGLGRITLGRDRHFGFHVVLAEDAGQEAVYQACVQPLLEAFFEGFNATVFAYGQTGSGKTYTMGEASVASLLEDEQGIVPRAMAEAFKLIDENDLLDCLVHVSYLEVYKEEFRDLLEVGTASRDIQLREDEHGNVVLCGVKEVDVEGLDEVLSLLEMGNAARHTGATHLNRLSSRSHTVFTVTLEQRGRAPSRLPRPAQGQLLVSKFHFVDLAGSERVLKTGSTGERLKESIQINSSLLALGNVISALGDPQRRGSHIPYRDSKITRILKDSLGGNAKTVMIACVSPSSSDFDETLNTLNYASRAQNIRNHATVNWRPEAERPPEEVASGARGPPRHRSETRIIHRGRRALGPITASAGAAMRLDAECARYRACTDAAYSLLRELQAEPGLPGATARKVRDWLCVVEGERSALSSASGPDSGIESASVEGQAAQGAGGRKEDEGAQQLLSLQNQVARLEEENRDFLAALEDAMEQYKLQSDRLRQQQEEMVELRLRLELVRPGWGGPGLLNGLPPESFVPRPHTAPLGGAHDHVLGMVPPVCFPGDEVGSEQKGEQVTNVREAGVELLTEVNRLGSGSSAASEEEEGEEELPRRTLNLRRNGISNCSQRAGARPGSLPERKGPELCLEELDAAIPGSRAVGGSKAVQARQVPSATASEWRLAQAQQKIRELAINIRMKEELIGELVRTGKAAQALNRQHSQRIRELEHEAERVRAELSEGQRQLRELEGKEPQDAGERSRLQEFRRRVAAAQSQVQVLKEKKQATERLVSLSAQSEKRLQELERNVQLMRQQQGQLQRRLREETEQKRRLEAEMSKRQHRVKELELKHEQQQKILKIKTEEIAAFQRKRRSGSNGSVVSLEQQQKIEEQKKWLDQEMEKVLQQRRALEELGEELHKREAILAKKEALMQEKTGLESKRLRSSQALNEDIVRVSSRLEHLEKELSEKSGQLRQGSAQSQQQIRREIDSLRQEKDSLLKQRLEIDSKLRQGNLLSPEEERTLFQLDEAIEALDAAIEYKNEAITCRQRVLRASASLLSQCEMNLMAKLSYLSSSETRALLCKYFDKVVTLREEQHQQQIAFSELEMQLEEQQRLVYWLEVALERQRLEMDRQLTLQQKEHEQNMQLLLQQSRDHLSEGLADSRRQYEARIQALEKDLGRYMWINQELKQKLGGVNAVGHSRGGEKRSLCSEGRQAPGNEDELHPAPELLWLYPVTEAPRTQEETRDLVHAPLPLTWKRSSLCGEEQGSPEELRQREVAEPLVGRVLPVGEAGLPWNFGPLSKPRRELRRASPGMIDVRKNPL</sequence>
<evidence type="ECO:0000256" key="7">
    <source>
        <dbReference type="ARBA" id="ARBA00023069"/>
    </source>
</evidence>
<keyword evidence="10" id="KW-0966">Cell projection</keyword>
<dbReference type="InterPro" id="IPR027640">
    <property type="entry name" value="Kinesin-like_fam"/>
</dbReference>
<feature type="region of interest" description="Disordered" evidence="12">
    <location>
        <begin position="1325"/>
        <end position="1348"/>
    </location>
</feature>
<dbReference type="PANTHER" id="PTHR47969:SF8">
    <property type="entry name" value="KINESIN FAMILY MEMBER 7"/>
    <property type="match status" value="1"/>
</dbReference>
<gene>
    <name evidence="14" type="primary">KIF7</name>
</gene>
<keyword evidence="3" id="KW-0963">Cytoplasm</keyword>
<dbReference type="GO" id="GO:0003777">
    <property type="term" value="F:microtubule motor activity"/>
    <property type="evidence" value="ECO:0007669"/>
    <property type="project" value="InterPro"/>
</dbReference>
<organism evidence="14 15">
    <name type="scientific">Piliocolobus tephrosceles</name>
    <name type="common">Ugandan red Colobus</name>
    <dbReference type="NCBI Taxonomy" id="591936"/>
    <lineage>
        <taxon>Eukaryota</taxon>
        <taxon>Metazoa</taxon>
        <taxon>Chordata</taxon>
        <taxon>Craniata</taxon>
        <taxon>Vertebrata</taxon>
        <taxon>Euteleostomi</taxon>
        <taxon>Mammalia</taxon>
        <taxon>Eutheria</taxon>
        <taxon>Euarchontoglires</taxon>
        <taxon>Primates</taxon>
        <taxon>Haplorrhini</taxon>
        <taxon>Catarrhini</taxon>
        <taxon>Cercopithecidae</taxon>
        <taxon>Colobinae</taxon>
        <taxon>Piliocolobus</taxon>
    </lineage>
</organism>
<dbReference type="InterPro" id="IPR001752">
    <property type="entry name" value="Kinesin_motor_dom"/>
</dbReference>
<evidence type="ECO:0000259" key="13">
    <source>
        <dbReference type="PROSITE" id="PS50067"/>
    </source>
</evidence>
<dbReference type="InterPro" id="IPR019821">
    <property type="entry name" value="Kinesin_motor_CS"/>
</dbReference>
<feature type="binding site" evidence="11">
    <location>
        <begin position="201"/>
        <end position="208"/>
    </location>
    <ligand>
        <name>ATP</name>
        <dbReference type="ChEBI" id="CHEBI:30616"/>
    </ligand>
</feature>
<dbReference type="GO" id="GO:0005875">
    <property type="term" value="C:microtubule associated complex"/>
    <property type="evidence" value="ECO:0007669"/>
    <property type="project" value="TreeGrafter"/>
</dbReference>
<dbReference type="Pfam" id="PF00225">
    <property type="entry name" value="Kinesin"/>
    <property type="match status" value="1"/>
</dbReference>
<keyword evidence="9" id="KW-0206">Cytoskeleton</keyword>
<dbReference type="GO" id="GO:0007018">
    <property type="term" value="P:microtubule-based movement"/>
    <property type="evidence" value="ECO:0007669"/>
    <property type="project" value="InterPro"/>
</dbReference>
<evidence type="ECO:0000256" key="5">
    <source>
        <dbReference type="ARBA" id="ARBA00022840"/>
    </source>
</evidence>
<dbReference type="Ensembl" id="ENSPTET00000053287.1">
    <property type="protein sequence ID" value="ENSPTEP00000039671.1"/>
    <property type="gene ID" value="ENSPTEG00000036670.1"/>
</dbReference>
<feature type="domain" description="Kinesin motor" evidence="13">
    <location>
        <begin position="122"/>
        <end position="456"/>
    </location>
</feature>
<evidence type="ECO:0000256" key="1">
    <source>
        <dbReference type="ARBA" id="ARBA00004138"/>
    </source>
</evidence>
<accession>A0A8C9ITP1</accession>
<keyword evidence="7" id="KW-0969">Cilium</keyword>
<dbReference type="PROSITE" id="PS50067">
    <property type="entry name" value="KINESIN_MOTOR_2"/>
    <property type="match status" value="1"/>
</dbReference>
<dbReference type="Proteomes" id="UP000694416">
    <property type="component" value="Unplaced"/>
</dbReference>
<proteinExistence type="inferred from homology"/>
<dbReference type="FunFam" id="3.40.850.10:FF:000025">
    <property type="entry name" value="kinesin-like protein KIF27 isoform X1"/>
    <property type="match status" value="1"/>
</dbReference>
<dbReference type="PROSITE" id="PS00411">
    <property type="entry name" value="KINESIN_MOTOR_1"/>
    <property type="match status" value="1"/>
</dbReference>
<evidence type="ECO:0000256" key="3">
    <source>
        <dbReference type="ARBA" id="ARBA00022490"/>
    </source>
</evidence>
<dbReference type="SMART" id="SM00129">
    <property type="entry name" value="KISc"/>
    <property type="match status" value="1"/>
</dbReference>
<reference evidence="14" key="2">
    <citation type="submission" date="2025-09" db="UniProtKB">
        <authorList>
            <consortium name="Ensembl"/>
        </authorList>
    </citation>
    <scope>IDENTIFICATION</scope>
</reference>
<comment type="subcellular location">
    <subcellularLocation>
        <location evidence="1">Cell projection</location>
        <location evidence="1">Cilium</location>
    </subcellularLocation>
    <subcellularLocation>
        <location evidence="2">Cytoplasm</location>
        <location evidence="2">Cytoskeleton</location>
    </subcellularLocation>
</comment>
<evidence type="ECO:0000256" key="6">
    <source>
        <dbReference type="ARBA" id="ARBA00023054"/>
    </source>
</evidence>
<dbReference type="SUPFAM" id="SSF52540">
    <property type="entry name" value="P-loop containing nucleoside triphosphate hydrolases"/>
    <property type="match status" value="1"/>
</dbReference>
<evidence type="ECO:0000256" key="11">
    <source>
        <dbReference type="PROSITE-ProRule" id="PRU00283"/>
    </source>
</evidence>
<keyword evidence="5 11" id="KW-0067">ATP-binding</keyword>
<evidence type="ECO:0000256" key="4">
    <source>
        <dbReference type="ARBA" id="ARBA00022741"/>
    </source>
</evidence>
<protein>
    <submittedName>
        <fullName evidence="14">Kinesin family member 7</fullName>
    </submittedName>
</protein>
<keyword evidence="8 11" id="KW-0505">Motor protein</keyword>
<feature type="region of interest" description="Disordered" evidence="12">
    <location>
        <begin position="467"/>
        <end position="488"/>
    </location>
</feature>
<dbReference type="GO" id="GO:0008017">
    <property type="term" value="F:microtubule binding"/>
    <property type="evidence" value="ECO:0007669"/>
    <property type="project" value="InterPro"/>
</dbReference>
<keyword evidence="4 11" id="KW-0547">Nucleotide-binding</keyword>
<dbReference type="Pfam" id="PF25764">
    <property type="entry name" value="KIF21A_4th"/>
    <property type="match status" value="1"/>
</dbReference>
<dbReference type="PANTHER" id="PTHR47969">
    <property type="entry name" value="CHROMOSOME-ASSOCIATED KINESIN KIF4A-RELATED"/>
    <property type="match status" value="1"/>
</dbReference>
<evidence type="ECO:0000313" key="15">
    <source>
        <dbReference type="Proteomes" id="UP000694416"/>
    </source>
</evidence>
<name>A0A8C9ITP1_9PRIM</name>
<feature type="region of interest" description="Disordered" evidence="12">
    <location>
        <begin position="46"/>
        <end position="107"/>
    </location>
</feature>
<dbReference type="PRINTS" id="PR00380">
    <property type="entry name" value="KINESINHEAVY"/>
</dbReference>
<dbReference type="GO" id="GO:0005929">
    <property type="term" value="C:cilium"/>
    <property type="evidence" value="ECO:0007669"/>
    <property type="project" value="UniProtKB-SubCell"/>
</dbReference>
<dbReference type="InterPro" id="IPR027417">
    <property type="entry name" value="P-loop_NTPase"/>
</dbReference>
<evidence type="ECO:0000256" key="9">
    <source>
        <dbReference type="ARBA" id="ARBA00023212"/>
    </source>
</evidence>
<evidence type="ECO:0000256" key="8">
    <source>
        <dbReference type="ARBA" id="ARBA00023175"/>
    </source>
</evidence>
<dbReference type="Gene3D" id="3.40.850.10">
    <property type="entry name" value="Kinesin motor domain"/>
    <property type="match status" value="1"/>
</dbReference>
<evidence type="ECO:0000256" key="12">
    <source>
        <dbReference type="SAM" id="MobiDB-lite"/>
    </source>
</evidence>
<evidence type="ECO:0000256" key="2">
    <source>
        <dbReference type="ARBA" id="ARBA00004245"/>
    </source>
</evidence>
<dbReference type="CDD" id="cd01372">
    <property type="entry name" value="KISc_KIF4"/>
    <property type="match status" value="1"/>
</dbReference>
<evidence type="ECO:0000313" key="14">
    <source>
        <dbReference type="Ensembl" id="ENSPTEP00000039671.1"/>
    </source>
</evidence>
<dbReference type="GO" id="GO:0005524">
    <property type="term" value="F:ATP binding"/>
    <property type="evidence" value="ECO:0007669"/>
    <property type="project" value="UniProtKB-UniRule"/>
</dbReference>
<keyword evidence="15" id="KW-1185">Reference proteome</keyword>
<dbReference type="GO" id="GO:0007052">
    <property type="term" value="P:mitotic spindle organization"/>
    <property type="evidence" value="ECO:0007669"/>
    <property type="project" value="TreeGrafter"/>
</dbReference>
<comment type="similarity">
    <text evidence="11">Belongs to the TRAFAC class myosin-kinesin ATPase superfamily. Kinesin family.</text>
</comment>
<dbReference type="GO" id="GO:0051231">
    <property type="term" value="P:spindle elongation"/>
    <property type="evidence" value="ECO:0007669"/>
    <property type="project" value="TreeGrafter"/>
</dbReference>
<evidence type="ECO:0000256" key="10">
    <source>
        <dbReference type="ARBA" id="ARBA00023273"/>
    </source>
</evidence>